<dbReference type="Gene3D" id="3.30.710.10">
    <property type="entry name" value="Potassium Channel Kv1.1, Chain A"/>
    <property type="match status" value="1"/>
</dbReference>
<evidence type="ECO:0000313" key="2">
    <source>
        <dbReference type="EMBL" id="KIO08704.1"/>
    </source>
</evidence>
<protein>
    <recommendedName>
        <fullName evidence="1">BTB domain-containing protein</fullName>
    </recommendedName>
</protein>
<dbReference type="InterPro" id="IPR011333">
    <property type="entry name" value="SKP1/BTB/POZ_sf"/>
</dbReference>
<dbReference type="SUPFAM" id="SSF54695">
    <property type="entry name" value="POZ domain"/>
    <property type="match status" value="1"/>
</dbReference>
<evidence type="ECO:0000259" key="1">
    <source>
        <dbReference type="PROSITE" id="PS50097"/>
    </source>
</evidence>
<dbReference type="SMART" id="SM00225">
    <property type="entry name" value="BTB"/>
    <property type="match status" value="1"/>
</dbReference>
<dbReference type="OrthoDB" id="2879636at2759"/>
<name>A0A0C3PKE6_PISTI</name>
<reference evidence="3" key="2">
    <citation type="submission" date="2015-01" db="EMBL/GenBank/DDBJ databases">
        <title>Evolutionary Origins and Diversification of the Mycorrhizal Mutualists.</title>
        <authorList>
            <consortium name="DOE Joint Genome Institute"/>
            <consortium name="Mycorrhizal Genomics Consortium"/>
            <person name="Kohler A."/>
            <person name="Kuo A."/>
            <person name="Nagy L.G."/>
            <person name="Floudas D."/>
            <person name="Copeland A."/>
            <person name="Barry K.W."/>
            <person name="Cichocki N."/>
            <person name="Veneault-Fourrey C."/>
            <person name="LaButti K."/>
            <person name="Lindquist E.A."/>
            <person name="Lipzen A."/>
            <person name="Lundell T."/>
            <person name="Morin E."/>
            <person name="Murat C."/>
            <person name="Riley R."/>
            <person name="Ohm R."/>
            <person name="Sun H."/>
            <person name="Tunlid A."/>
            <person name="Henrissat B."/>
            <person name="Grigoriev I.V."/>
            <person name="Hibbett D.S."/>
            <person name="Martin F."/>
        </authorList>
    </citation>
    <scope>NUCLEOTIDE SEQUENCE [LARGE SCALE GENOMIC DNA]</scope>
    <source>
        <strain evidence="3">Marx 270</strain>
    </source>
</reference>
<gene>
    <name evidence="2" type="ORF">M404DRAFT_996949</name>
</gene>
<organism evidence="2 3">
    <name type="scientific">Pisolithus tinctorius Marx 270</name>
    <dbReference type="NCBI Taxonomy" id="870435"/>
    <lineage>
        <taxon>Eukaryota</taxon>
        <taxon>Fungi</taxon>
        <taxon>Dikarya</taxon>
        <taxon>Basidiomycota</taxon>
        <taxon>Agaricomycotina</taxon>
        <taxon>Agaricomycetes</taxon>
        <taxon>Agaricomycetidae</taxon>
        <taxon>Boletales</taxon>
        <taxon>Sclerodermatineae</taxon>
        <taxon>Pisolithaceae</taxon>
        <taxon>Pisolithus</taxon>
    </lineage>
</organism>
<keyword evidence="3" id="KW-1185">Reference proteome</keyword>
<proteinExistence type="predicted"/>
<dbReference type="EMBL" id="KN831956">
    <property type="protein sequence ID" value="KIO08704.1"/>
    <property type="molecule type" value="Genomic_DNA"/>
</dbReference>
<dbReference type="Proteomes" id="UP000054217">
    <property type="component" value="Unassembled WGS sequence"/>
</dbReference>
<dbReference type="HOGENOM" id="CLU_033082_3_1_1"/>
<evidence type="ECO:0000313" key="3">
    <source>
        <dbReference type="Proteomes" id="UP000054217"/>
    </source>
</evidence>
<sequence>MVHEAADSKEHLDPWFDDGNIILVAEGKCFKVYRGMLSVHSPIFEDMLSCPQPADKEEEELDDEGCPVIHLQQDSATVVQHVLRALFCGEYITSSQLMPMSVATALLRLGKKYEIELLFNHVSGLMKACYSLELPSDSGPLRFEGAITERDPHDFQFLNVAREVGLLSVLPAALYVCASSTDTKKLMDGYEWEGVHYSLSPINQRACIIGRDQRSELAKRVFPARLGYYYCSGPCKDCSQMGATVSFLADPFALWDSNWDRMFCKWCAENCKSKYGRSRKAAFLSLPSMFELGSNWGEVRENETSF</sequence>
<dbReference type="PROSITE" id="PS50097">
    <property type="entry name" value="BTB"/>
    <property type="match status" value="1"/>
</dbReference>
<dbReference type="InterPro" id="IPR000210">
    <property type="entry name" value="BTB/POZ_dom"/>
</dbReference>
<reference evidence="2 3" key="1">
    <citation type="submission" date="2014-04" db="EMBL/GenBank/DDBJ databases">
        <authorList>
            <consortium name="DOE Joint Genome Institute"/>
            <person name="Kuo A."/>
            <person name="Kohler A."/>
            <person name="Costa M.D."/>
            <person name="Nagy L.G."/>
            <person name="Floudas D."/>
            <person name="Copeland A."/>
            <person name="Barry K.W."/>
            <person name="Cichocki N."/>
            <person name="Veneault-Fourrey C."/>
            <person name="LaButti K."/>
            <person name="Lindquist E.A."/>
            <person name="Lipzen A."/>
            <person name="Lundell T."/>
            <person name="Morin E."/>
            <person name="Murat C."/>
            <person name="Sun H."/>
            <person name="Tunlid A."/>
            <person name="Henrissat B."/>
            <person name="Grigoriev I.V."/>
            <person name="Hibbett D.S."/>
            <person name="Martin F."/>
            <person name="Nordberg H.P."/>
            <person name="Cantor M.N."/>
            <person name="Hua S.X."/>
        </authorList>
    </citation>
    <scope>NUCLEOTIDE SEQUENCE [LARGE SCALE GENOMIC DNA]</scope>
    <source>
        <strain evidence="2 3">Marx 270</strain>
    </source>
</reference>
<feature type="domain" description="BTB" evidence="1">
    <location>
        <begin position="19"/>
        <end position="95"/>
    </location>
</feature>
<dbReference type="InParanoid" id="A0A0C3PKE6"/>
<accession>A0A0C3PKE6</accession>
<dbReference type="AlphaFoldDB" id="A0A0C3PKE6"/>
<dbReference type="Pfam" id="PF00651">
    <property type="entry name" value="BTB"/>
    <property type="match status" value="1"/>
</dbReference>